<dbReference type="PANTHER" id="PTHR22950">
    <property type="entry name" value="AMINO ACID TRANSPORTER"/>
    <property type="match status" value="1"/>
</dbReference>
<keyword evidence="5" id="KW-0029">Amino-acid transport</keyword>
<comment type="similarity">
    <text evidence="2">Belongs to the amino acid/polyamine transporter 2 family.</text>
</comment>
<evidence type="ECO:0000313" key="11">
    <source>
        <dbReference type="Proteomes" id="UP000022910"/>
    </source>
</evidence>
<feature type="transmembrane region" description="Helical" evidence="8">
    <location>
        <begin position="94"/>
        <end position="112"/>
    </location>
</feature>
<keyword evidence="6 8" id="KW-1133">Transmembrane helix</keyword>
<keyword evidence="11" id="KW-1185">Reference proteome</keyword>
<feature type="transmembrane region" description="Helical" evidence="8">
    <location>
        <begin position="314"/>
        <end position="334"/>
    </location>
</feature>
<evidence type="ECO:0000313" key="10">
    <source>
        <dbReference type="EMBL" id="EXX58802.1"/>
    </source>
</evidence>
<evidence type="ECO:0000256" key="5">
    <source>
        <dbReference type="ARBA" id="ARBA00022970"/>
    </source>
</evidence>
<sequence length="466" mass="51985">MSVKSQMATYLQGRRQVEPNDGDNSRREYGNNVTLPATGITDDASERTPLISHPVTIVEDFGKSTVKQTVFNSVNALMGIAILSLPFAFKYAGWLFGVSIFLFCLIQTNYTAKLIKKCLDTDSGCLTYADLAYLAFGKKGRLIMGGLFLLDLFNATVALMILTGDSLQTLFPNVDLVRLKLIAFFIITPTTWMPIHFLSHVSIFGIAATISLAVVILIDGFTKFDPPGSLLNPMETHFLPPNWMVLPLAFGLINAGFTGHAVFPSLYRDMAKPESYNSMVNYSYLIASTIYITVAASGYLMFGSGTMEEITINIMSTRGFNVLLNSIVIWMIVINPLSKYPLMLTPINISIEVVFFKMVSIGSKFSRNVYTIISRTFVSFLILYTSIIFPEFDRAMSLLGAFFSFLISAIFPILCYLKLFGHQLSNKTLALNIMFLVISTIMAIIGTIWTFFPREWLDDKVESHMI</sequence>
<feature type="transmembrane region" description="Helical" evidence="8">
    <location>
        <begin position="243"/>
        <end position="262"/>
    </location>
</feature>
<dbReference type="GO" id="GO:0015179">
    <property type="term" value="F:L-amino acid transmembrane transporter activity"/>
    <property type="evidence" value="ECO:0007669"/>
    <property type="project" value="TreeGrafter"/>
</dbReference>
<gene>
    <name evidence="10" type="ORF">RirG_194600</name>
</gene>
<keyword evidence="4 8" id="KW-0812">Transmembrane</keyword>
<dbReference type="EMBL" id="JEMT01026601">
    <property type="protein sequence ID" value="EXX58802.1"/>
    <property type="molecule type" value="Genomic_DNA"/>
</dbReference>
<feature type="transmembrane region" description="Helical" evidence="8">
    <location>
        <begin position="372"/>
        <end position="389"/>
    </location>
</feature>
<dbReference type="HOGENOM" id="CLU_009646_8_2_1"/>
<accession>A0A015INL0</accession>
<organism evidence="10 11">
    <name type="scientific">Rhizophagus irregularis (strain DAOM 197198w)</name>
    <name type="common">Glomus intraradices</name>
    <dbReference type="NCBI Taxonomy" id="1432141"/>
    <lineage>
        <taxon>Eukaryota</taxon>
        <taxon>Fungi</taxon>
        <taxon>Fungi incertae sedis</taxon>
        <taxon>Mucoromycota</taxon>
        <taxon>Glomeromycotina</taxon>
        <taxon>Glomeromycetes</taxon>
        <taxon>Glomerales</taxon>
        <taxon>Glomeraceae</taxon>
        <taxon>Rhizophagus</taxon>
    </lineage>
</organism>
<evidence type="ECO:0000256" key="3">
    <source>
        <dbReference type="ARBA" id="ARBA00022448"/>
    </source>
</evidence>
<feature type="transmembrane region" description="Helical" evidence="8">
    <location>
        <begin position="142"/>
        <end position="164"/>
    </location>
</feature>
<evidence type="ECO:0000256" key="4">
    <source>
        <dbReference type="ARBA" id="ARBA00022692"/>
    </source>
</evidence>
<dbReference type="PANTHER" id="PTHR22950:SF692">
    <property type="entry name" value="TRANSMEMBRANE AMINO ACID TRANSPORTER FAMILY PROTEIN"/>
    <property type="match status" value="1"/>
</dbReference>
<comment type="caution">
    <text evidence="10">The sequence shown here is derived from an EMBL/GenBank/DDBJ whole genome shotgun (WGS) entry which is preliminary data.</text>
</comment>
<evidence type="ECO:0000256" key="2">
    <source>
        <dbReference type="ARBA" id="ARBA00008066"/>
    </source>
</evidence>
<evidence type="ECO:0000259" key="9">
    <source>
        <dbReference type="Pfam" id="PF01490"/>
    </source>
</evidence>
<keyword evidence="3" id="KW-0813">Transport</keyword>
<proteinExistence type="inferred from homology"/>
<dbReference type="Pfam" id="PF01490">
    <property type="entry name" value="Aa_trans"/>
    <property type="match status" value="1"/>
</dbReference>
<feature type="transmembrane region" description="Helical" evidence="8">
    <location>
        <begin position="429"/>
        <end position="452"/>
    </location>
</feature>
<comment type="subcellular location">
    <subcellularLocation>
        <location evidence="1">Membrane</location>
        <topology evidence="1">Multi-pass membrane protein</topology>
    </subcellularLocation>
</comment>
<protein>
    <submittedName>
        <fullName evidence="10">Avt1p</fullName>
    </submittedName>
</protein>
<feature type="domain" description="Amino acid transporter transmembrane" evidence="9">
    <location>
        <begin position="63"/>
        <end position="450"/>
    </location>
</feature>
<dbReference type="OrthoDB" id="655540at2759"/>
<dbReference type="AlphaFoldDB" id="A0A015INL0"/>
<dbReference type="SMR" id="A0A015INL0"/>
<feature type="transmembrane region" description="Helical" evidence="8">
    <location>
        <begin position="201"/>
        <end position="222"/>
    </location>
</feature>
<feature type="transmembrane region" description="Helical" evidence="8">
    <location>
        <begin position="395"/>
        <end position="417"/>
    </location>
</feature>
<name>A0A015INL0_RHIIW</name>
<dbReference type="OMA" id="AICYTVC"/>
<reference evidence="10 11" key="1">
    <citation type="submission" date="2014-02" db="EMBL/GenBank/DDBJ databases">
        <title>Single nucleus genome sequencing reveals high similarity among nuclei of an endomycorrhizal fungus.</title>
        <authorList>
            <person name="Lin K."/>
            <person name="Geurts R."/>
            <person name="Zhang Z."/>
            <person name="Limpens E."/>
            <person name="Saunders D.G."/>
            <person name="Mu D."/>
            <person name="Pang E."/>
            <person name="Cao H."/>
            <person name="Cha H."/>
            <person name="Lin T."/>
            <person name="Zhou Q."/>
            <person name="Shang Y."/>
            <person name="Li Y."/>
            <person name="Ivanov S."/>
            <person name="Sharma T."/>
            <person name="Velzen R.V."/>
            <person name="Ruijter N.D."/>
            <person name="Aanen D.K."/>
            <person name="Win J."/>
            <person name="Kamoun S."/>
            <person name="Bisseling T."/>
            <person name="Huang S."/>
        </authorList>
    </citation>
    <scope>NUCLEOTIDE SEQUENCE [LARGE SCALE GENOMIC DNA]</scope>
    <source>
        <strain evidence="11">DAOM197198w</strain>
    </source>
</reference>
<evidence type="ECO:0000256" key="8">
    <source>
        <dbReference type="SAM" id="Phobius"/>
    </source>
</evidence>
<evidence type="ECO:0000256" key="6">
    <source>
        <dbReference type="ARBA" id="ARBA00022989"/>
    </source>
</evidence>
<dbReference type="GO" id="GO:0005774">
    <property type="term" value="C:vacuolar membrane"/>
    <property type="evidence" value="ECO:0007669"/>
    <property type="project" value="TreeGrafter"/>
</dbReference>
<dbReference type="InterPro" id="IPR013057">
    <property type="entry name" value="AA_transpt_TM"/>
</dbReference>
<evidence type="ECO:0000256" key="7">
    <source>
        <dbReference type="ARBA" id="ARBA00023136"/>
    </source>
</evidence>
<feature type="transmembrane region" description="Helical" evidence="8">
    <location>
        <begin position="282"/>
        <end position="302"/>
    </location>
</feature>
<keyword evidence="7 8" id="KW-0472">Membrane</keyword>
<dbReference type="STRING" id="1432141.A0A015INL0"/>
<dbReference type="Proteomes" id="UP000022910">
    <property type="component" value="Unassembled WGS sequence"/>
</dbReference>
<evidence type="ECO:0000256" key="1">
    <source>
        <dbReference type="ARBA" id="ARBA00004141"/>
    </source>
</evidence>
<feature type="transmembrane region" description="Helical" evidence="8">
    <location>
        <begin position="70"/>
        <end position="88"/>
    </location>
</feature>
<feature type="transmembrane region" description="Helical" evidence="8">
    <location>
        <begin position="176"/>
        <end position="195"/>
    </location>
</feature>